<comment type="caution">
    <text evidence="2">The sequence shown here is derived from an EMBL/GenBank/DDBJ whole genome shotgun (WGS) entry which is preliminary data.</text>
</comment>
<dbReference type="EMBL" id="PVTQ01000005">
    <property type="protein sequence ID" value="PRY90124.1"/>
    <property type="molecule type" value="Genomic_DNA"/>
</dbReference>
<accession>A0A2T0WU79</accession>
<reference evidence="2 3" key="1">
    <citation type="submission" date="2018-03" db="EMBL/GenBank/DDBJ databases">
        <title>Genomic Encyclopedia of Archaeal and Bacterial Type Strains, Phase II (KMG-II): from individual species to whole genera.</title>
        <authorList>
            <person name="Goeker M."/>
        </authorList>
    </citation>
    <scope>NUCLEOTIDE SEQUENCE [LARGE SCALE GENOMIC DNA]</scope>
    <source>
        <strain evidence="2 3">DSM 100212</strain>
    </source>
</reference>
<evidence type="ECO:0000313" key="2">
    <source>
        <dbReference type="EMBL" id="PRY90124.1"/>
    </source>
</evidence>
<keyword evidence="3" id="KW-1185">Reference proteome</keyword>
<dbReference type="InterPro" id="IPR000182">
    <property type="entry name" value="GNAT_dom"/>
</dbReference>
<dbReference type="AlphaFoldDB" id="A0A2T0WU79"/>
<protein>
    <submittedName>
        <fullName evidence="2">Acetyltransferase (GNAT) family protein</fullName>
    </submittedName>
</protein>
<dbReference type="PROSITE" id="PS51186">
    <property type="entry name" value="GNAT"/>
    <property type="match status" value="1"/>
</dbReference>
<dbReference type="InterPro" id="IPR016181">
    <property type="entry name" value="Acyl_CoA_acyltransferase"/>
</dbReference>
<organism evidence="2 3">
    <name type="scientific">Donghicola tyrosinivorans</name>
    <dbReference type="NCBI Taxonomy" id="1652492"/>
    <lineage>
        <taxon>Bacteria</taxon>
        <taxon>Pseudomonadati</taxon>
        <taxon>Pseudomonadota</taxon>
        <taxon>Alphaproteobacteria</taxon>
        <taxon>Rhodobacterales</taxon>
        <taxon>Roseobacteraceae</taxon>
        <taxon>Donghicola</taxon>
    </lineage>
</organism>
<feature type="domain" description="N-acetyltransferase" evidence="1">
    <location>
        <begin position="3"/>
        <end position="149"/>
    </location>
</feature>
<dbReference type="OrthoDB" id="9805924at2"/>
<dbReference type="GO" id="GO:0016747">
    <property type="term" value="F:acyltransferase activity, transferring groups other than amino-acyl groups"/>
    <property type="evidence" value="ECO:0007669"/>
    <property type="project" value="InterPro"/>
</dbReference>
<gene>
    <name evidence="2" type="ORF">CLV74_105104</name>
</gene>
<dbReference type="Pfam" id="PF00583">
    <property type="entry name" value="Acetyltransf_1"/>
    <property type="match status" value="1"/>
</dbReference>
<keyword evidence="2" id="KW-0808">Transferase</keyword>
<evidence type="ECO:0000259" key="1">
    <source>
        <dbReference type="PROSITE" id="PS51186"/>
    </source>
</evidence>
<dbReference type="Gene3D" id="3.40.630.30">
    <property type="match status" value="1"/>
</dbReference>
<dbReference type="Proteomes" id="UP000238392">
    <property type="component" value="Unassembled WGS sequence"/>
</dbReference>
<name>A0A2T0WU79_9RHOB</name>
<evidence type="ECO:0000313" key="3">
    <source>
        <dbReference type="Proteomes" id="UP000238392"/>
    </source>
</evidence>
<dbReference type="SUPFAM" id="SSF55729">
    <property type="entry name" value="Acyl-CoA N-acyltransferases (Nat)"/>
    <property type="match status" value="1"/>
</dbReference>
<dbReference type="CDD" id="cd04301">
    <property type="entry name" value="NAT_SF"/>
    <property type="match status" value="1"/>
</dbReference>
<dbReference type="RefSeq" id="WP_106263945.1">
    <property type="nucleotide sequence ID" value="NZ_PVTQ01000005.1"/>
</dbReference>
<proteinExistence type="predicted"/>
<sequence length="149" mass="16661">MSAQISLAKPEHLNALLPLVEAFHQEVGIEQDSERRHAAIAPLLDGNPLGAVYMFGPTRAPIGYMVMTFTWSVEFGGIEAGIDEIYVRPAIRRRGLASEVINSIGRTLRQAGVRAISLEVRPDDAAAMRLYEKSLFHPRERYQTMTRKL</sequence>